<sequence length="59" mass="6716">MKVWLSFLLITFLLLGNGNKIYAHEMLPQTGERSSWLVILIAFLALIAGIFLVAKRKKK</sequence>
<keyword evidence="2" id="KW-0964">Secreted</keyword>
<name>A0ABS0LS15_9LACT</name>
<dbReference type="Pfam" id="PF00746">
    <property type="entry name" value="Gram_pos_anchor"/>
    <property type="match status" value="1"/>
</dbReference>
<proteinExistence type="predicted"/>
<feature type="domain" description="Gram-positive cocci surface proteins LPxTG" evidence="6">
    <location>
        <begin position="27"/>
        <end position="59"/>
    </location>
</feature>
<keyword evidence="1" id="KW-0134">Cell wall</keyword>
<keyword evidence="5" id="KW-1133">Transmembrane helix</keyword>
<dbReference type="NCBIfam" id="TIGR01167">
    <property type="entry name" value="LPXTG_anchor"/>
    <property type="match status" value="1"/>
</dbReference>
<protein>
    <submittedName>
        <fullName evidence="7">LPXTG cell wall anchor domain-containing protein</fullName>
    </submittedName>
</protein>
<evidence type="ECO:0000256" key="4">
    <source>
        <dbReference type="ARBA" id="ARBA00023088"/>
    </source>
</evidence>
<dbReference type="RefSeq" id="WP_197115867.1">
    <property type="nucleotide sequence ID" value="NZ_JACBXQ010000005.1"/>
</dbReference>
<evidence type="ECO:0000256" key="1">
    <source>
        <dbReference type="ARBA" id="ARBA00022512"/>
    </source>
</evidence>
<feature type="transmembrane region" description="Helical" evidence="5">
    <location>
        <begin position="34"/>
        <end position="54"/>
    </location>
</feature>
<reference evidence="7 8" key="1">
    <citation type="submission" date="2020-07" db="EMBL/GenBank/DDBJ databases">
        <title>Facklamia lactis sp. nov., isolated from raw milk.</title>
        <authorList>
            <person name="Doll E.V."/>
            <person name="Huptas C."/>
            <person name="Staib L."/>
            <person name="Wenning M."/>
            <person name="Scherer S."/>
        </authorList>
    </citation>
    <scope>NUCLEOTIDE SEQUENCE [LARGE SCALE GENOMIC DNA]</scope>
    <source>
        <strain evidence="7 8">DSM 111018</strain>
    </source>
</reference>
<comment type="caution">
    <text evidence="7">The sequence shown here is derived from an EMBL/GenBank/DDBJ whole genome shotgun (WGS) entry which is preliminary data.</text>
</comment>
<keyword evidence="5" id="KW-0812">Transmembrane</keyword>
<gene>
    <name evidence="7" type="ORF">HZY91_08620</name>
</gene>
<dbReference type="PROSITE" id="PS50847">
    <property type="entry name" value="GRAM_POS_ANCHORING"/>
    <property type="match status" value="1"/>
</dbReference>
<accession>A0ABS0LS15</accession>
<keyword evidence="8" id="KW-1185">Reference proteome</keyword>
<dbReference type="InterPro" id="IPR019931">
    <property type="entry name" value="LPXTG_anchor"/>
</dbReference>
<evidence type="ECO:0000313" key="8">
    <source>
        <dbReference type="Proteomes" id="UP000721415"/>
    </source>
</evidence>
<evidence type="ECO:0000256" key="3">
    <source>
        <dbReference type="ARBA" id="ARBA00022729"/>
    </source>
</evidence>
<keyword evidence="4" id="KW-0572">Peptidoglycan-anchor</keyword>
<evidence type="ECO:0000256" key="2">
    <source>
        <dbReference type="ARBA" id="ARBA00022525"/>
    </source>
</evidence>
<dbReference type="EMBL" id="JACBXQ010000005">
    <property type="protein sequence ID" value="MBG9986950.1"/>
    <property type="molecule type" value="Genomic_DNA"/>
</dbReference>
<evidence type="ECO:0000256" key="5">
    <source>
        <dbReference type="SAM" id="Phobius"/>
    </source>
</evidence>
<evidence type="ECO:0000259" key="6">
    <source>
        <dbReference type="PROSITE" id="PS50847"/>
    </source>
</evidence>
<dbReference type="Proteomes" id="UP000721415">
    <property type="component" value="Unassembled WGS sequence"/>
</dbReference>
<keyword evidence="3" id="KW-0732">Signal</keyword>
<keyword evidence="5" id="KW-0472">Membrane</keyword>
<evidence type="ECO:0000313" key="7">
    <source>
        <dbReference type="EMBL" id="MBG9986950.1"/>
    </source>
</evidence>
<organism evidence="7 8">
    <name type="scientific">Facklamia lactis</name>
    <dbReference type="NCBI Taxonomy" id="2749967"/>
    <lineage>
        <taxon>Bacteria</taxon>
        <taxon>Bacillati</taxon>
        <taxon>Bacillota</taxon>
        <taxon>Bacilli</taxon>
        <taxon>Lactobacillales</taxon>
        <taxon>Aerococcaceae</taxon>
        <taxon>Facklamia</taxon>
    </lineage>
</organism>